<accession>A0ABU2N9E0</accession>
<keyword evidence="3" id="KW-1185">Reference proteome</keyword>
<dbReference type="RefSeq" id="WP_311556593.1">
    <property type="nucleotide sequence ID" value="NZ_JAVREJ010000008.1"/>
</dbReference>
<evidence type="ECO:0000256" key="1">
    <source>
        <dbReference type="SAM" id="MobiDB-lite"/>
    </source>
</evidence>
<gene>
    <name evidence="2" type="ORF">RM445_13630</name>
</gene>
<comment type="caution">
    <text evidence="2">The sequence shown here is derived from an EMBL/GenBank/DDBJ whole genome shotgun (WGS) entry which is preliminary data.</text>
</comment>
<evidence type="ECO:0008006" key="4">
    <source>
        <dbReference type="Google" id="ProtNLM"/>
    </source>
</evidence>
<dbReference type="Proteomes" id="UP001183202">
    <property type="component" value="Unassembled WGS sequence"/>
</dbReference>
<name>A0ABU2N9E0_9PSEU</name>
<reference evidence="3" key="1">
    <citation type="submission" date="2023-07" db="EMBL/GenBank/DDBJ databases">
        <title>30 novel species of actinomycetes from the DSMZ collection.</title>
        <authorList>
            <person name="Nouioui I."/>
        </authorList>
    </citation>
    <scope>NUCLEOTIDE SEQUENCE [LARGE SCALE GENOMIC DNA]</scope>
    <source>
        <strain evidence="3">DSM 45834</strain>
    </source>
</reference>
<feature type="region of interest" description="Disordered" evidence="1">
    <location>
        <begin position="58"/>
        <end position="95"/>
    </location>
</feature>
<protein>
    <recommendedName>
        <fullName evidence="4">STAS domain-containing protein</fullName>
    </recommendedName>
</protein>
<evidence type="ECO:0000313" key="3">
    <source>
        <dbReference type="Proteomes" id="UP001183202"/>
    </source>
</evidence>
<dbReference type="EMBL" id="JAVREJ010000008">
    <property type="protein sequence ID" value="MDT0350567.1"/>
    <property type="molecule type" value="Genomic_DNA"/>
</dbReference>
<sequence length="95" mass="10358">MAEGLLSFLSVPALSRELTAVPPGVPVRVDLNVDYLDHAARDHIDSWATRHRATGGSVEVVETRRHGRRAARRAGGSLAPLPPTVHRERRPAPAR</sequence>
<evidence type="ECO:0000313" key="2">
    <source>
        <dbReference type="EMBL" id="MDT0350567.1"/>
    </source>
</evidence>
<proteinExistence type="predicted"/>
<organism evidence="2 3">
    <name type="scientific">Pseudonocardia charpentierae</name>
    <dbReference type="NCBI Taxonomy" id="3075545"/>
    <lineage>
        <taxon>Bacteria</taxon>
        <taxon>Bacillati</taxon>
        <taxon>Actinomycetota</taxon>
        <taxon>Actinomycetes</taxon>
        <taxon>Pseudonocardiales</taxon>
        <taxon>Pseudonocardiaceae</taxon>
        <taxon>Pseudonocardia</taxon>
    </lineage>
</organism>